<dbReference type="InterPro" id="IPR016197">
    <property type="entry name" value="Chromo-like_dom_sf"/>
</dbReference>
<comment type="subcellular location">
    <subcellularLocation>
        <location evidence="1">Nucleus</location>
    </subcellularLocation>
</comment>
<dbReference type="PROSITE" id="PS00598">
    <property type="entry name" value="CHROMO_1"/>
    <property type="match status" value="1"/>
</dbReference>
<feature type="compositionally biased region" description="Basic residues" evidence="3">
    <location>
        <begin position="111"/>
        <end position="120"/>
    </location>
</feature>
<dbReference type="InterPro" id="IPR000953">
    <property type="entry name" value="Chromo/chromo_shadow_dom"/>
</dbReference>
<reference evidence="5" key="1">
    <citation type="submission" date="2014-11" db="EMBL/GenBank/DDBJ databases">
        <authorList>
            <person name="Geib S."/>
        </authorList>
    </citation>
    <scope>NUCLEOTIDE SEQUENCE</scope>
</reference>
<evidence type="ECO:0000256" key="3">
    <source>
        <dbReference type="SAM" id="MobiDB-lite"/>
    </source>
</evidence>
<dbReference type="GO" id="GO:0000785">
    <property type="term" value="C:chromatin"/>
    <property type="evidence" value="ECO:0007669"/>
    <property type="project" value="TreeGrafter"/>
</dbReference>
<dbReference type="GO" id="GO:0035102">
    <property type="term" value="C:PRC1 complex"/>
    <property type="evidence" value="ECO:0007669"/>
    <property type="project" value="TreeGrafter"/>
</dbReference>
<evidence type="ECO:0000256" key="1">
    <source>
        <dbReference type="ARBA" id="ARBA00004123"/>
    </source>
</evidence>
<dbReference type="SUPFAM" id="SSF54160">
    <property type="entry name" value="Chromo domain-like"/>
    <property type="match status" value="1"/>
</dbReference>
<dbReference type="InterPro" id="IPR052458">
    <property type="entry name" value="PcG_PRC1-like_component"/>
</dbReference>
<organism evidence="5">
    <name type="scientific">Zeugodacus cucurbitae</name>
    <name type="common">Melon fruit fly</name>
    <name type="synonym">Bactrocera cucurbitae</name>
    <dbReference type="NCBI Taxonomy" id="28588"/>
    <lineage>
        <taxon>Eukaryota</taxon>
        <taxon>Metazoa</taxon>
        <taxon>Ecdysozoa</taxon>
        <taxon>Arthropoda</taxon>
        <taxon>Hexapoda</taxon>
        <taxon>Insecta</taxon>
        <taxon>Pterygota</taxon>
        <taxon>Neoptera</taxon>
        <taxon>Endopterygota</taxon>
        <taxon>Diptera</taxon>
        <taxon>Brachycera</taxon>
        <taxon>Muscomorpha</taxon>
        <taxon>Tephritoidea</taxon>
        <taxon>Tephritidae</taxon>
        <taxon>Zeugodacus</taxon>
        <taxon>Zeugodacus</taxon>
    </lineage>
</organism>
<dbReference type="SMART" id="SM00298">
    <property type="entry name" value="CHROMO"/>
    <property type="match status" value="1"/>
</dbReference>
<dbReference type="InterPro" id="IPR017984">
    <property type="entry name" value="Chromo_dom_subgr"/>
</dbReference>
<dbReference type="Gene3D" id="2.40.50.40">
    <property type="match status" value="1"/>
</dbReference>
<feature type="region of interest" description="Disordered" evidence="3">
    <location>
        <begin position="105"/>
        <end position="142"/>
    </location>
</feature>
<sequence>MGSSDDRVYAAERIIQKRVRKGVLEYRVKWKGWNQRYNTWEPEVNILDRRLIEIYEQSNRSSNTPSKRGGKRKEKALDPEPESEEDEYTFTGDDVDINQASTSAASLSNNSHHHHHHHHYANSEADSVPATGASTPLPGFSNIPHCKIIPVESYKHDYPDYDPDEGDETDDAQQMMLPQRYNPYHMENDTWSSSCDMANDFGGYSTVPQSSAPTATPPSAPASNPLLRRNQYWV</sequence>
<dbReference type="EMBL" id="GBXI01009214">
    <property type="protein sequence ID" value="JAD05078.1"/>
    <property type="molecule type" value="Transcribed_RNA"/>
</dbReference>
<accession>A0A0A1X322</accession>
<dbReference type="AlphaFoldDB" id="A0A0A1X322"/>
<proteinExistence type="predicted"/>
<name>A0A0A1X322_ZEUCU</name>
<dbReference type="CDD" id="cd18644">
    <property type="entry name" value="CD_polycomb"/>
    <property type="match status" value="1"/>
</dbReference>
<feature type="domain" description="Chromo" evidence="4">
    <location>
        <begin position="9"/>
        <end position="67"/>
    </location>
</feature>
<feature type="region of interest" description="Disordered" evidence="3">
    <location>
        <begin position="56"/>
        <end position="90"/>
    </location>
</feature>
<feature type="region of interest" description="Disordered" evidence="3">
    <location>
        <begin position="204"/>
        <end position="234"/>
    </location>
</feature>
<evidence type="ECO:0000256" key="2">
    <source>
        <dbReference type="ARBA" id="ARBA00023242"/>
    </source>
</evidence>
<dbReference type="InterPro" id="IPR023780">
    <property type="entry name" value="Chromo_domain"/>
</dbReference>
<dbReference type="PANTHER" id="PTHR46389:SF3">
    <property type="entry name" value="POLYCOMB GROUP PROTEIN PC"/>
    <property type="match status" value="1"/>
</dbReference>
<evidence type="ECO:0000313" key="5">
    <source>
        <dbReference type="EMBL" id="JAD05078.1"/>
    </source>
</evidence>
<keyword evidence="2" id="KW-0539">Nucleus</keyword>
<dbReference type="PROSITE" id="PS50013">
    <property type="entry name" value="CHROMO_2"/>
    <property type="match status" value="1"/>
</dbReference>
<reference evidence="5" key="2">
    <citation type="journal article" date="2015" name="Gigascience">
        <title>Reconstructing a comprehensive transcriptome assembly of a white-pupal translocated strain of the pest fruit fly Bactrocera cucurbitae.</title>
        <authorList>
            <person name="Sim S.B."/>
            <person name="Calla B."/>
            <person name="Hall B."/>
            <person name="DeRego T."/>
            <person name="Geib S.M."/>
        </authorList>
    </citation>
    <scope>NUCLEOTIDE SEQUENCE</scope>
</reference>
<dbReference type="GO" id="GO:0003682">
    <property type="term" value="F:chromatin binding"/>
    <property type="evidence" value="ECO:0007669"/>
    <property type="project" value="TreeGrafter"/>
</dbReference>
<feature type="compositionally biased region" description="Polar residues" evidence="3">
    <location>
        <begin position="56"/>
        <end position="66"/>
    </location>
</feature>
<dbReference type="GO" id="GO:0000122">
    <property type="term" value="P:negative regulation of transcription by RNA polymerase II"/>
    <property type="evidence" value="ECO:0007669"/>
    <property type="project" value="TreeGrafter"/>
</dbReference>
<protein>
    <submittedName>
        <fullName evidence="5">Polycomb group protein Pc</fullName>
    </submittedName>
</protein>
<dbReference type="InterPro" id="IPR023779">
    <property type="entry name" value="Chromodomain_CS"/>
</dbReference>
<evidence type="ECO:0000259" key="4">
    <source>
        <dbReference type="PROSITE" id="PS50013"/>
    </source>
</evidence>
<feature type="compositionally biased region" description="Acidic residues" evidence="3">
    <location>
        <begin position="79"/>
        <end position="90"/>
    </location>
</feature>
<dbReference type="Pfam" id="PF00385">
    <property type="entry name" value="Chromo"/>
    <property type="match status" value="1"/>
</dbReference>
<dbReference type="PANTHER" id="PTHR46389">
    <property type="entry name" value="POLYCOMB GROUP PROTEIN PC"/>
    <property type="match status" value="1"/>
</dbReference>
<gene>
    <name evidence="5" type="primary">Pc</name>
    <name evidence="5" type="ORF">g.47345</name>
</gene>
<dbReference type="PRINTS" id="PR00504">
    <property type="entry name" value="CHROMODOMAIN"/>
</dbReference>